<dbReference type="Proteomes" id="UP001368500">
    <property type="component" value="Unassembled WGS sequence"/>
</dbReference>
<evidence type="ECO:0000256" key="9">
    <source>
        <dbReference type="ARBA" id="ARBA00023012"/>
    </source>
</evidence>
<dbReference type="InterPro" id="IPR007895">
    <property type="entry name" value="MASE1"/>
</dbReference>
<feature type="transmembrane region" description="Helical" evidence="12">
    <location>
        <begin position="197"/>
        <end position="214"/>
    </location>
</feature>
<evidence type="ECO:0000256" key="4">
    <source>
        <dbReference type="ARBA" id="ARBA00022475"/>
    </source>
</evidence>
<evidence type="ECO:0000256" key="5">
    <source>
        <dbReference type="ARBA" id="ARBA00022679"/>
    </source>
</evidence>
<dbReference type="InterPro" id="IPR050736">
    <property type="entry name" value="Sensor_HK_Regulatory"/>
</dbReference>
<evidence type="ECO:0000259" key="13">
    <source>
        <dbReference type="SMART" id="SM00388"/>
    </source>
</evidence>
<keyword evidence="9" id="KW-0902">Two-component regulatory system</keyword>
<evidence type="ECO:0000256" key="3">
    <source>
        <dbReference type="ARBA" id="ARBA00012438"/>
    </source>
</evidence>
<comment type="subcellular location">
    <subcellularLocation>
        <location evidence="2">Cell membrane</location>
        <topology evidence="2">Multi-pass membrane protein</topology>
    </subcellularLocation>
</comment>
<feature type="transmembrane region" description="Helical" evidence="12">
    <location>
        <begin position="495"/>
        <end position="514"/>
    </location>
</feature>
<feature type="region of interest" description="Disordered" evidence="11">
    <location>
        <begin position="604"/>
        <end position="630"/>
    </location>
</feature>
<dbReference type="CDD" id="cd00082">
    <property type="entry name" value="HisKA"/>
    <property type="match status" value="1"/>
</dbReference>
<evidence type="ECO:0000313" key="15">
    <source>
        <dbReference type="Proteomes" id="UP001368500"/>
    </source>
</evidence>
<sequence>MSRTTRIADQPNRRLAVCLLLYVATGMGSVALTAGPDAVAPLYLAAGVAVACVLAWGPRMVWAVALGCALVELQARLSAGHALTPDLLIPMAITACGGALQAAAAGLLCRRWMTPGPALDRPREIAGVLLLAGPLACTVNAALSVGAMVLRGELSATQAPATALTWWYGDVIGVLIATPLTLILIGRPTDLWRTRRLWVGLPMLVVMVLTVILLRQDQVWSARRAADALARDSASVQHHAQATLRHHLQALDSLWLLQQAVGPQADPRFAALATHWQKALPAVGAFALDERTTERLPGPAEGTLERLRVRQVQARPVDASPRAALAVAHRAMTGRDALDLPALRATWARAVGEGLAAASPGLPLPLPHSQAVILYRPLAGTAGTGAAAPSGAVTMVLEMDTLLRELKATASPQLQACLSDLGLESSQALRRSLADGDTVPAATLAGPAACGSTRPWQGLPHRLLDLPFGGRSWQLALWQNPAAVRTAQADPRGRLLAIGGLLLAAGLGALLMMMTGHTRRLQAATAEARAGRQQAEATMQAHNAFLSRVSHELRTPLHAMLGLGALMRVDRQHPPDPWQQQTLQQMDQAGQELLRAVDTLLQVARSDRTERSEPVSDPGPGLHPPPEAGR</sequence>
<dbReference type="InterPro" id="IPR036097">
    <property type="entry name" value="HisK_dim/P_sf"/>
</dbReference>
<keyword evidence="4" id="KW-1003">Cell membrane</keyword>
<evidence type="ECO:0000256" key="1">
    <source>
        <dbReference type="ARBA" id="ARBA00000085"/>
    </source>
</evidence>
<evidence type="ECO:0000256" key="12">
    <source>
        <dbReference type="SAM" id="Phobius"/>
    </source>
</evidence>
<feature type="compositionally biased region" description="Basic and acidic residues" evidence="11">
    <location>
        <begin position="605"/>
        <end position="614"/>
    </location>
</feature>
<feature type="domain" description="Signal transduction histidine kinase dimerisation/phosphoacceptor" evidence="13">
    <location>
        <begin position="541"/>
        <end position="609"/>
    </location>
</feature>
<evidence type="ECO:0000256" key="8">
    <source>
        <dbReference type="ARBA" id="ARBA00022989"/>
    </source>
</evidence>
<dbReference type="RefSeq" id="WP_341374827.1">
    <property type="nucleotide sequence ID" value="NZ_JBBUTF010000012.1"/>
</dbReference>
<dbReference type="EMBL" id="JBBUTF010000012">
    <property type="protein sequence ID" value="MEK8027048.1"/>
    <property type="molecule type" value="Genomic_DNA"/>
</dbReference>
<proteinExistence type="predicted"/>
<accession>A0ABU9BBU6</accession>
<keyword evidence="15" id="KW-1185">Reference proteome</keyword>
<evidence type="ECO:0000256" key="6">
    <source>
        <dbReference type="ARBA" id="ARBA00022692"/>
    </source>
</evidence>
<evidence type="ECO:0000256" key="10">
    <source>
        <dbReference type="ARBA" id="ARBA00023136"/>
    </source>
</evidence>
<feature type="transmembrane region" description="Helical" evidence="12">
    <location>
        <begin position="87"/>
        <end position="108"/>
    </location>
</feature>
<feature type="transmembrane region" description="Helical" evidence="12">
    <location>
        <begin position="162"/>
        <end position="185"/>
    </location>
</feature>
<keyword evidence="7" id="KW-0418">Kinase</keyword>
<keyword evidence="10 12" id="KW-0472">Membrane</keyword>
<keyword evidence="6 12" id="KW-0812">Transmembrane</keyword>
<dbReference type="Pfam" id="PF05231">
    <property type="entry name" value="MASE1"/>
    <property type="match status" value="1"/>
</dbReference>
<dbReference type="PANTHER" id="PTHR43711:SF1">
    <property type="entry name" value="HISTIDINE KINASE 1"/>
    <property type="match status" value="1"/>
</dbReference>
<dbReference type="EC" id="2.7.13.3" evidence="3"/>
<keyword evidence="5" id="KW-0808">Transferase</keyword>
<protein>
    <recommendedName>
        <fullName evidence="3">histidine kinase</fullName>
        <ecNumber evidence="3">2.7.13.3</ecNumber>
    </recommendedName>
</protein>
<dbReference type="SUPFAM" id="SSF47384">
    <property type="entry name" value="Homodimeric domain of signal transducing histidine kinase"/>
    <property type="match status" value="1"/>
</dbReference>
<dbReference type="InterPro" id="IPR003661">
    <property type="entry name" value="HisK_dim/P_dom"/>
</dbReference>
<evidence type="ECO:0000313" key="14">
    <source>
        <dbReference type="EMBL" id="MEK8027048.1"/>
    </source>
</evidence>
<dbReference type="Gene3D" id="1.10.287.130">
    <property type="match status" value="1"/>
</dbReference>
<feature type="transmembrane region" description="Helical" evidence="12">
    <location>
        <begin position="128"/>
        <end position="150"/>
    </location>
</feature>
<dbReference type="Pfam" id="PF00512">
    <property type="entry name" value="HisKA"/>
    <property type="match status" value="1"/>
</dbReference>
<name>A0ABU9BBU6_9BURK</name>
<gene>
    <name evidence="14" type="ORF">AACH11_13850</name>
</gene>
<keyword evidence="8 12" id="KW-1133">Transmembrane helix</keyword>
<reference evidence="14 15" key="1">
    <citation type="submission" date="2024-04" db="EMBL/GenBank/DDBJ databases">
        <title>Novel species of the genus Ideonella isolated from streams.</title>
        <authorList>
            <person name="Lu H."/>
        </authorList>
    </citation>
    <scope>NUCLEOTIDE SEQUENCE [LARGE SCALE GENOMIC DNA]</scope>
    <source>
        <strain evidence="14 15">BYS139W</strain>
    </source>
</reference>
<dbReference type="SMART" id="SM00388">
    <property type="entry name" value="HisKA"/>
    <property type="match status" value="1"/>
</dbReference>
<dbReference type="PANTHER" id="PTHR43711">
    <property type="entry name" value="TWO-COMPONENT HISTIDINE KINASE"/>
    <property type="match status" value="1"/>
</dbReference>
<comment type="caution">
    <text evidence="14">The sequence shown here is derived from an EMBL/GenBank/DDBJ whole genome shotgun (WGS) entry which is preliminary data.</text>
</comment>
<evidence type="ECO:0000256" key="11">
    <source>
        <dbReference type="SAM" id="MobiDB-lite"/>
    </source>
</evidence>
<evidence type="ECO:0000256" key="2">
    <source>
        <dbReference type="ARBA" id="ARBA00004651"/>
    </source>
</evidence>
<evidence type="ECO:0000256" key="7">
    <source>
        <dbReference type="ARBA" id="ARBA00022777"/>
    </source>
</evidence>
<organism evidence="14 15">
    <name type="scientific">Pseudaquabacterium rugosum</name>
    <dbReference type="NCBI Taxonomy" id="2984194"/>
    <lineage>
        <taxon>Bacteria</taxon>
        <taxon>Pseudomonadati</taxon>
        <taxon>Pseudomonadota</taxon>
        <taxon>Betaproteobacteria</taxon>
        <taxon>Burkholderiales</taxon>
        <taxon>Sphaerotilaceae</taxon>
        <taxon>Pseudaquabacterium</taxon>
    </lineage>
</organism>
<comment type="catalytic activity">
    <reaction evidence="1">
        <text>ATP + protein L-histidine = ADP + protein N-phospho-L-histidine.</text>
        <dbReference type="EC" id="2.7.13.3"/>
    </reaction>
</comment>
<feature type="compositionally biased region" description="Pro residues" evidence="11">
    <location>
        <begin position="621"/>
        <end position="630"/>
    </location>
</feature>